<accession>A0AAW0MC13</accession>
<keyword evidence="2" id="KW-1185">Reference proteome</keyword>
<reference evidence="1 2" key="1">
    <citation type="journal article" date="2018" name="Sci. Data">
        <title>The draft genome sequence of cork oak.</title>
        <authorList>
            <person name="Ramos A.M."/>
            <person name="Usie A."/>
            <person name="Barbosa P."/>
            <person name="Barros P.M."/>
            <person name="Capote T."/>
            <person name="Chaves I."/>
            <person name="Simoes F."/>
            <person name="Abreu I."/>
            <person name="Carrasquinho I."/>
            <person name="Faro C."/>
            <person name="Guimaraes J.B."/>
            <person name="Mendonca D."/>
            <person name="Nobrega F."/>
            <person name="Rodrigues L."/>
            <person name="Saibo N.J.M."/>
            <person name="Varela M.C."/>
            <person name="Egas C."/>
            <person name="Matos J."/>
            <person name="Miguel C.M."/>
            <person name="Oliveira M.M."/>
            <person name="Ricardo C.P."/>
            <person name="Goncalves S."/>
        </authorList>
    </citation>
    <scope>NUCLEOTIDE SEQUENCE [LARGE SCALE GENOMIC DNA]</scope>
    <source>
        <strain evidence="2">cv. HL8</strain>
    </source>
</reference>
<dbReference type="Proteomes" id="UP000237347">
    <property type="component" value="Unassembled WGS sequence"/>
</dbReference>
<comment type="caution">
    <text evidence="1">The sequence shown here is derived from an EMBL/GenBank/DDBJ whole genome shotgun (WGS) entry which is preliminary data.</text>
</comment>
<gene>
    <name evidence="1" type="ORF">CFP56_033215</name>
</gene>
<dbReference type="EMBL" id="PKMF04000005">
    <property type="protein sequence ID" value="KAK7860744.1"/>
    <property type="molecule type" value="Genomic_DNA"/>
</dbReference>
<protein>
    <submittedName>
        <fullName evidence="1">Uncharacterized protein</fullName>
    </submittedName>
</protein>
<proteinExistence type="predicted"/>
<evidence type="ECO:0000313" key="2">
    <source>
        <dbReference type="Proteomes" id="UP000237347"/>
    </source>
</evidence>
<organism evidence="1 2">
    <name type="scientific">Quercus suber</name>
    <name type="common">Cork oak</name>
    <dbReference type="NCBI Taxonomy" id="58331"/>
    <lineage>
        <taxon>Eukaryota</taxon>
        <taxon>Viridiplantae</taxon>
        <taxon>Streptophyta</taxon>
        <taxon>Embryophyta</taxon>
        <taxon>Tracheophyta</taxon>
        <taxon>Spermatophyta</taxon>
        <taxon>Magnoliopsida</taxon>
        <taxon>eudicotyledons</taxon>
        <taxon>Gunneridae</taxon>
        <taxon>Pentapetalae</taxon>
        <taxon>rosids</taxon>
        <taxon>fabids</taxon>
        <taxon>Fagales</taxon>
        <taxon>Fagaceae</taxon>
        <taxon>Quercus</taxon>
    </lineage>
</organism>
<evidence type="ECO:0000313" key="1">
    <source>
        <dbReference type="EMBL" id="KAK7860744.1"/>
    </source>
</evidence>
<dbReference type="AlphaFoldDB" id="A0AAW0MC13"/>
<sequence length="68" mass="7936">MTYQKRLLNCPLVSKNDRLYLVWIHSFSSIEEATVHDIQLAFKQNQLITSRNSLSFTLKQISRLNPVS</sequence>
<name>A0AAW0MC13_QUESU</name>